<name>A0AAJ1U8K8_9RHOB</name>
<dbReference type="NCBIfam" id="TIGR01868">
    <property type="entry name" value="casD_Cas5e"/>
    <property type="match status" value="1"/>
</dbReference>
<dbReference type="RefSeq" id="WP_317624882.1">
    <property type="nucleotide sequence ID" value="NZ_JANFFA010000001.1"/>
</dbReference>
<evidence type="ECO:0000313" key="2">
    <source>
        <dbReference type="EMBL" id="MDQ2093288.1"/>
    </source>
</evidence>
<dbReference type="Pfam" id="PF09704">
    <property type="entry name" value="Cas_Cas5d"/>
    <property type="match status" value="1"/>
</dbReference>
<sequence length="232" mass="25725">MTRRWLHLHLAAPLMAFGGVTIDHVGPTRDYPSASALTGLFANALGWRHEDTIAHQALQDRMEFAALSALPEGRHAPLVVTDMQNAKLEKNDKGWTTWGQPEGRAGATYDSPHRRRRDYLADHDTHVVLRLTTDDAPTLEHLAKALDRPARPLFLGRKPCLPTRRLFAGWIEADSPHAALKALAAQGLTGRALWPDDGRPYEGALKYDLQDLRNWKSGLHGGTRIVCEGDIA</sequence>
<reference evidence="2" key="2">
    <citation type="submission" date="2023-04" db="EMBL/GenBank/DDBJ databases">
        <title>'Rhodoalgimonas zhirmunskyi' gen. nov., isolated from a red alga.</title>
        <authorList>
            <person name="Nedashkovskaya O.I."/>
            <person name="Otstavnykh N.Y."/>
            <person name="Bystritskaya E.P."/>
            <person name="Balabanova L.A."/>
            <person name="Isaeva M.P."/>
        </authorList>
    </citation>
    <scope>NUCLEOTIDE SEQUENCE</scope>
    <source>
        <strain evidence="2">10Alg 79</strain>
    </source>
</reference>
<dbReference type="GO" id="GO:0003723">
    <property type="term" value="F:RNA binding"/>
    <property type="evidence" value="ECO:0007669"/>
    <property type="project" value="InterPro"/>
</dbReference>
<dbReference type="AlphaFoldDB" id="A0AAJ1U8K8"/>
<reference evidence="2" key="1">
    <citation type="submission" date="2022-07" db="EMBL/GenBank/DDBJ databases">
        <authorList>
            <person name="Otstavnykh N."/>
            <person name="Isaeva M."/>
            <person name="Bystritskaya E."/>
        </authorList>
    </citation>
    <scope>NUCLEOTIDE SEQUENCE</scope>
    <source>
        <strain evidence="2">10Alg 79</strain>
    </source>
</reference>
<dbReference type="NCBIfam" id="TIGR02593">
    <property type="entry name" value="CRISPR_cas5"/>
    <property type="match status" value="1"/>
</dbReference>
<dbReference type="GO" id="GO:0051607">
    <property type="term" value="P:defense response to virus"/>
    <property type="evidence" value="ECO:0007669"/>
    <property type="project" value="UniProtKB-KW"/>
</dbReference>
<dbReference type="CDD" id="cd09645">
    <property type="entry name" value="Cas5_I-E"/>
    <property type="match status" value="1"/>
</dbReference>
<gene>
    <name evidence="2" type="primary">cas5e</name>
    <name evidence="2" type="ORF">NOI20_04130</name>
</gene>
<dbReference type="GO" id="GO:0043571">
    <property type="term" value="P:maintenance of CRISPR repeat elements"/>
    <property type="evidence" value="ECO:0007669"/>
    <property type="project" value="InterPro"/>
</dbReference>
<evidence type="ECO:0000313" key="3">
    <source>
        <dbReference type="Proteomes" id="UP001227162"/>
    </source>
</evidence>
<dbReference type="InterPro" id="IPR010147">
    <property type="entry name" value="CRISPR-assoc_prot_CasD"/>
</dbReference>
<dbReference type="InterPro" id="IPR013422">
    <property type="entry name" value="CRISPR-assoc_prot_Cas5_N"/>
</dbReference>
<dbReference type="EMBL" id="JANFFA010000001">
    <property type="protein sequence ID" value="MDQ2093288.1"/>
    <property type="molecule type" value="Genomic_DNA"/>
</dbReference>
<comment type="caution">
    <text evidence="2">The sequence shown here is derived from an EMBL/GenBank/DDBJ whole genome shotgun (WGS) entry which is preliminary data.</text>
</comment>
<dbReference type="Gene3D" id="3.30.70.2660">
    <property type="match status" value="1"/>
</dbReference>
<accession>A0AAJ1U8K8</accession>
<dbReference type="InterPro" id="IPR021124">
    <property type="entry name" value="CRISPR-assoc_prot_Cas5"/>
</dbReference>
<protein>
    <submittedName>
        <fullName evidence="2">Type I-E CRISPR-associated protein Cas5/CasD</fullName>
    </submittedName>
</protein>
<dbReference type="Proteomes" id="UP001227162">
    <property type="component" value="Unassembled WGS sequence"/>
</dbReference>
<proteinExistence type="predicted"/>
<evidence type="ECO:0000256" key="1">
    <source>
        <dbReference type="ARBA" id="ARBA00023118"/>
    </source>
</evidence>
<keyword evidence="1" id="KW-0051">Antiviral defense</keyword>
<keyword evidence="3" id="KW-1185">Reference proteome</keyword>
<organism evidence="2 3">
    <name type="scientific">Rhodalgimonas zhirmunskyi</name>
    <dbReference type="NCBI Taxonomy" id="2964767"/>
    <lineage>
        <taxon>Bacteria</taxon>
        <taxon>Pseudomonadati</taxon>
        <taxon>Pseudomonadota</taxon>
        <taxon>Alphaproteobacteria</taxon>
        <taxon>Rhodobacterales</taxon>
        <taxon>Roseobacteraceae</taxon>
        <taxon>Rhodalgimonas</taxon>
    </lineage>
</organism>